<name>A0A9D9F0J9_9BACT</name>
<dbReference type="GO" id="GO:0003676">
    <property type="term" value="F:nucleic acid binding"/>
    <property type="evidence" value="ECO:0007669"/>
    <property type="project" value="InterPro"/>
</dbReference>
<dbReference type="PANTHER" id="PTHR34039:SF1">
    <property type="entry name" value="UPF0102 PROTEIN YRAN"/>
    <property type="match status" value="1"/>
</dbReference>
<dbReference type="EMBL" id="JADIMI010000080">
    <property type="protein sequence ID" value="MBO8452874.1"/>
    <property type="molecule type" value="Genomic_DNA"/>
</dbReference>
<dbReference type="CDD" id="cd20736">
    <property type="entry name" value="PoNe_Nuclease"/>
    <property type="match status" value="1"/>
</dbReference>
<evidence type="ECO:0000256" key="1">
    <source>
        <dbReference type="ARBA" id="ARBA00006738"/>
    </source>
</evidence>
<dbReference type="Pfam" id="PF02021">
    <property type="entry name" value="UPF0102"/>
    <property type="match status" value="1"/>
</dbReference>
<dbReference type="Gene3D" id="3.40.1350.10">
    <property type="match status" value="1"/>
</dbReference>
<proteinExistence type="inferred from homology"/>
<dbReference type="InterPro" id="IPR003509">
    <property type="entry name" value="UPF0102_YraN-like"/>
</dbReference>
<evidence type="ECO:0000256" key="2">
    <source>
        <dbReference type="HAMAP-Rule" id="MF_00048"/>
    </source>
</evidence>
<dbReference type="PANTHER" id="PTHR34039">
    <property type="entry name" value="UPF0102 PROTEIN YRAN"/>
    <property type="match status" value="1"/>
</dbReference>
<dbReference type="SUPFAM" id="SSF52980">
    <property type="entry name" value="Restriction endonuclease-like"/>
    <property type="match status" value="1"/>
</dbReference>
<protein>
    <recommendedName>
        <fullName evidence="2">UPF0102 protein IAC06_08370</fullName>
    </recommendedName>
</protein>
<dbReference type="AlphaFoldDB" id="A0A9D9F0J9"/>
<comment type="similarity">
    <text evidence="1 2">Belongs to the UPF0102 family.</text>
</comment>
<evidence type="ECO:0000313" key="4">
    <source>
        <dbReference type="Proteomes" id="UP000823661"/>
    </source>
</evidence>
<dbReference type="InterPro" id="IPR011335">
    <property type="entry name" value="Restrct_endonuc-II-like"/>
</dbReference>
<sequence length="127" mass="14211">MATGKEKRDTGRRGEDEACLFLMGKGHTILERNWRCGHLEIDIISMDRDGIHFVEVKTRRPPMQAEPQESVTAGKQRKIAAAAARYLAGKKDGPGEAECRFDIIAVTITGEQAEIRYYPDAFYPVSV</sequence>
<dbReference type="NCBIfam" id="NF009150">
    <property type="entry name" value="PRK12497.1-3"/>
    <property type="match status" value="1"/>
</dbReference>
<gene>
    <name evidence="3" type="ORF">IAC06_08370</name>
</gene>
<dbReference type="HAMAP" id="MF_00048">
    <property type="entry name" value="UPF0102"/>
    <property type="match status" value="1"/>
</dbReference>
<reference evidence="3" key="1">
    <citation type="submission" date="2020-10" db="EMBL/GenBank/DDBJ databases">
        <authorList>
            <person name="Gilroy R."/>
        </authorList>
    </citation>
    <scope>NUCLEOTIDE SEQUENCE</scope>
    <source>
        <strain evidence="3">B1-20833</strain>
    </source>
</reference>
<accession>A0A9D9F0J9</accession>
<dbReference type="InterPro" id="IPR011856">
    <property type="entry name" value="tRNA_endonuc-like_dom_sf"/>
</dbReference>
<organism evidence="3 4">
    <name type="scientific">Candidatus Cryptobacteroides intestinavium</name>
    <dbReference type="NCBI Taxonomy" id="2840766"/>
    <lineage>
        <taxon>Bacteria</taxon>
        <taxon>Pseudomonadati</taxon>
        <taxon>Bacteroidota</taxon>
        <taxon>Bacteroidia</taxon>
        <taxon>Bacteroidales</taxon>
        <taxon>Candidatus Cryptobacteroides</taxon>
    </lineage>
</organism>
<dbReference type="NCBIfam" id="TIGR00252">
    <property type="entry name" value="YraN family protein"/>
    <property type="match status" value="1"/>
</dbReference>
<comment type="caution">
    <text evidence="3">The sequence shown here is derived from an EMBL/GenBank/DDBJ whole genome shotgun (WGS) entry which is preliminary data.</text>
</comment>
<reference evidence="3" key="2">
    <citation type="journal article" date="2021" name="PeerJ">
        <title>Extensive microbial diversity within the chicken gut microbiome revealed by metagenomics and culture.</title>
        <authorList>
            <person name="Gilroy R."/>
            <person name="Ravi A."/>
            <person name="Getino M."/>
            <person name="Pursley I."/>
            <person name="Horton D.L."/>
            <person name="Alikhan N.F."/>
            <person name="Baker D."/>
            <person name="Gharbi K."/>
            <person name="Hall N."/>
            <person name="Watson M."/>
            <person name="Adriaenssens E.M."/>
            <person name="Foster-Nyarko E."/>
            <person name="Jarju S."/>
            <person name="Secka A."/>
            <person name="Antonio M."/>
            <person name="Oren A."/>
            <person name="Chaudhuri R.R."/>
            <person name="La Ragione R."/>
            <person name="Hildebrand F."/>
            <person name="Pallen M.J."/>
        </authorList>
    </citation>
    <scope>NUCLEOTIDE SEQUENCE</scope>
    <source>
        <strain evidence="3">B1-20833</strain>
    </source>
</reference>
<evidence type="ECO:0000313" key="3">
    <source>
        <dbReference type="EMBL" id="MBO8452874.1"/>
    </source>
</evidence>
<dbReference type="Proteomes" id="UP000823661">
    <property type="component" value="Unassembled WGS sequence"/>
</dbReference>